<dbReference type="PROSITE" id="PS01031">
    <property type="entry name" value="SHSP"/>
    <property type="match status" value="1"/>
</dbReference>
<dbReference type="SUPFAM" id="SSF49764">
    <property type="entry name" value="HSP20-like chaperones"/>
    <property type="match status" value="1"/>
</dbReference>
<evidence type="ECO:0000256" key="1">
    <source>
        <dbReference type="PROSITE-ProRule" id="PRU00285"/>
    </source>
</evidence>
<feature type="region of interest" description="Disordered" evidence="3">
    <location>
        <begin position="207"/>
        <end position="277"/>
    </location>
</feature>
<evidence type="ECO:0000256" key="3">
    <source>
        <dbReference type="SAM" id="MobiDB-lite"/>
    </source>
</evidence>
<feature type="domain" description="SHSP" evidence="5">
    <location>
        <begin position="22"/>
        <end position="136"/>
    </location>
</feature>
<dbReference type="InterPro" id="IPR002068">
    <property type="entry name" value="A-crystallin/Hsp20_dom"/>
</dbReference>
<keyword evidence="4" id="KW-1133">Transmembrane helix</keyword>
<evidence type="ECO:0000256" key="2">
    <source>
        <dbReference type="RuleBase" id="RU003616"/>
    </source>
</evidence>
<feature type="compositionally biased region" description="Basic and acidic residues" evidence="3">
    <location>
        <begin position="207"/>
        <end position="228"/>
    </location>
</feature>
<evidence type="ECO:0000313" key="7">
    <source>
        <dbReference type="Proteomes" id="UP001367508"/>
    </source>
</evidence>
<keyword evidence="4" id="KW-0472">Membrane</keyword>
<protein>
    <recommendedName>
        <fullName evidence="5">SHSP domain-containing protein</fullName>
    </recommendedName>
</protein>
<dbReference type="Proteomes" id="UP001367508">
    <property type="component" value="Unassembled WGS sequence"/>
</dbReference>
<feature type="region of interest" description="Disordered" evidence="3">
    <location>
        <begin position="135"/>
        <end position="159"/>
    </location>
</feature>
<feature type="compositionally biased region" description="Acidic residues" evidence="3">
    <location>
        <begin position="229"/>
        <end position="239"/>
    </location>
</feature>
<dbReference type="CDD" id="cd06464">
    <property type="entry name" value="ACD_sHsps-like"/>
    <property type="match status" value="1"/>
</dbReference>
<feature type="region of interest" description="Disordered" evidence="3">
    <location>
        <begin position="1"/>
        <end position="31"/>
    </location>
</feature>
<accession>A0AAN9PP44</accession>
<dbReference type="Pfam" id="PF00011">
    <property type="entry name" value="HSP20"/>
    <property type="match status" value="1"/>
</dbReference>
<dbReference type="EMBL" id="JAYMYQ010000011">
    <property type="protein sequence ID" value="KAK7304593.1"/>
    <property type="molecule type" value="Genomic_DNA"/>
</dbReference>
<evidence type="ECO:0000256" key="4">
    <source>
        <dbReference type="SAM" id="Phobius"/>
    </source>
</evidence>
<feature type="compositionally biased region" description="Basic and acidic residues" evidence="3">
    <location>
        <begin position="250"/>
        <end position="277"/>
    </location>
</feature>
<sequence>MAIDRGRGRIRIGTRTRTRTSSSSSSSSTPVVEHIVPNSVWKEDPSGHCVVVELPEFKKEEVKLQIDGSSERIIVKGERQANEEKRVRFEVTFAVPTDSDMDNINGNFASEILYVYVPKRNRAIETEKVSNSIVESAEEIENEEHEKDREKEEIENENAELTRKWEQECDMSKTAVEILRRNKGIVITAVVAFSFGFAILGLSMGGTEEKDKHEDEAEIEDKKEKEEKAEDAEGEEEEESKEKKKKKKKDKEGKEEKKKKKNPEDKMDPENLKTKLEKLDTKMQALVAKKEEILKLLKEAEQAAANANQSEASEPPEASS</sequence>
<dbReference type="Gene3D" id="2.60.40.790">
    <property type="match status" value="1"/>
</dbReference>
<evidence type="ECO:0000259" key="5">
    <source>
        <dbReference type="PROSITE" id="PS01031"/>
    </source>
</evidence>
<feature type="transmembrane region" description="Helical" evidence="4">
    <location>
        <begin position="185"/>
        <end position="204"/>
    </location>
</feature>
<proteinExistence type="inferred from homology"/>
<evidence type="ECO:0000313" key="6">
    <source>
        <dbReference type="EMBL" id="KAK7304593.1"/>
    </source>
</evidence>
<keyword evidence="4" id="KW-0812">Transmembrane</keyword>
<dbReference type="AlphaFoldDB" id="A0AAN9PP44"/>
<keyword evidence="7" id="KW-1185">Reference proteome</keyword>
<comment type="similarity">
    <text evidence="1 2">Belongs to the small heat shock protein (HSP20) family.</text>
</comment>
<reference evidence="6 7" key="1">
    <citation type="submission" date="2024-01" db="EMBL/GenBank/DDBJ databases">
        <title>The genomes of 5 underutilized Papilionoideae crops provide insights into root nodulation and disease resistanc.</title>
        <authorList>
            <person name="Jiang F."/>
        </authorList>
    </citation>
    <scope>NUCLEOTIDE SEQUENCE [LARGE SCALE GENOMIC DNA]</scope>
    <source>
        <strain evidence="6">LVBAO_FW01</strain>
        <tissue evidence="6">Leaves</tissue>
    </source>
</reference>
<gene>
    <name evidence="6" type="ORF">VNO77_42476</name>
</gene>
<feature type="compositionally biased region" description="Basic residues" evidence="3">
    <location>
        <begin position="8"/>
        <end position="18"/>
    </location>
</feature>
<feature type="compositionally biased region" description="Low complexity" evidence="3">
    <location>
        <begin position="19"/>
        <end position="29"/>
    </location>
</feature>
<organism evidence="6 7">
    <name type="scientific">Canavalia gladiata</name>
    <name type="common">Sword bean</name>
    <name type="synonym">Dolichos gladiatus</name>
    <dbReference type="NCBI Taxonomy" id="3824"/>
    <lineage>
        <taxon>Eukaryota</taxon>
        <taxon>Viridiplantae</taxon>
        <taxon>Streptophyta</taxon>
        <taxon>Embryophyta</taxon>
        <taxon>Tracheophyta</taxon>
        <taxon>Spermatophyta</taxon>
        <taxon>Magnoliopsida</taxon>
        <taxon>eudicotyledons</taxon>
        <taxon>Gunneridae</taxon>
        <taxon>Pentapetalae</taxon>
        <taxon>rosids</taxon>
        <taxon>fabids</taxon>
        <taxon>Fabales</taxon>
        <taxon>Fabaceae</taxon>
        <taxon>Papilionoideae</taxon>
        <taxon>50 kb inversion clade</taxon>
        <taxon>NPAAA clade</taxon>
        <taxon>indigoferoid/millettioid clade</taxon>
        <taxon>Phaseoleae</taxon>
        <taxon>Canavalia</taxon>
    </lineage>
</organism>
<dbReference type="InterPro" id="IPR008978">
    <property type="entry name" value="HSP20-like_chaperone"/>
</dbReference>
<comment type="caution">
    <text evidence="6">The sequence shown here is derived from an EMBL/GenBank/DDBJ whole genome shotgun (WGS) entry which is preliminary data.</text>
</comment>
<name>A0AAN9PP44_CANGL</name>